<reference evidence="3" key="1">
    <citation type="journal article" date="2023" name="Mol. Phylogenet. Evol.">
        <title>Genome-scale phylogeny and comparative genomics of the fungal order Sordariales.</title>
        <authorList>
            <person name="Hensen N."/>
            <person name="Bonometti L."/>
            <person name="Westerberg I."/>
            <person name="Brannstrom I.O."/>
            <person name="Guillou S."/>
            <person name="Cros-Aarteil S."/>
            <person name="Calhoun S."/>
            <person name="Haridas S."/>
            <person name="Kuo A."/>
            <person name="Mondo S."/>
            <person name="Pangilinan J."/>
            <person name="Riley R."/>
            <person name="LaButti K."/>
            <person name="Andreopoulos B."/>
            <person name="Lipzen A."/>
            <person name="Chen C."/>
            <person name="Yan M."/>
            <person name="Daum C."/>
            <person name="Ng V."/>
            <person name="Clum A."/>
            <person name="Steindorff A."/>
            <person name="Ohm R.A."/>
            <person name="Martin F."/>
            <person name="Silar P."/>
            <person name="Natvig D.O."/>
            <person name="Lalanne C."/>
            <person name="Gautier V."/>
            <person name="Ament-Velasquez S.L."/>
            <person name="Kruys A."/>
            <person name="Hutchinson M.I."/>
            <person name="Powell A.J."/>
            <person name="Barry K."/>
            <person name="Miller A.N."/>
            <person name="Grigoriev I.V."/>
            <person name="Debuchy R."/>
            <person name="Gladieux P."/>
            <person name="Hiltunen Thoren M."/>
            <person name="Johannesson H."/>
        </authorList>
    </citation>
    <scope>NUCLEOTIDE SEQUENCE</scope>
    <source>
        <strain evidence="3">PSN324</strain>
    </source>
</reference>
<evidence type="ECO:0000256" key="2">
    <source>
        <dbReference type="SAM" id="SignalP"/>
    </source>
</evidence>
<feature type="chain" id="PRO_5043474257" description="Secreted protein" evidence="2">
    <location>
        <begin position="16"/>
        <end position="101"/>
    </location>
</feature>
<dbReference type="Proteomes" id="UP001321749">
    <property type="component" value="Unassembled WGS sequence"/>
</dbReference>
<evidence type="ECO:0000256" key="1">
    <source>
        <dbReference type="SAM" id="MobiDB-lite"/>
    </source>
</evidence>
<evidence type="ECO:0000313" key="3">
    <source>
        <dbReference type="EMBL" id="KAK4456521.1"/>
    </source>
</evidence>
<feature type="compositionally biased region" description="Low complexity" evidence="1">
    <location>
        <begin position="87"/>
        <end position="101"/>
    </location>
</feature>
<accession>A0AAV9H6Z0</accession>
<feature type="signal peptide" evidence="2">
    <location>
        <begin position="1"/>
        <end position="15"/>
    </location>
</feature>
<sequence length="101" mass="10858">MILLFLPLFITLSFSLFSSPALPPPSPPTFILMKFFHFGGYQVKKSCPHISFQKAAKSICFLYLSGFHLQPLQTKPPPPPPPPPPSSSSSSSSSASSSSSC</sequence>
<keyword evidence="2" id="KW-0732">Signal</keyword>
<protein>
    <recommendedName>
        <fullName evidence="5">Secreted protein</fullName>
    </recommendedName>
</protein>
<keyword evidence="4" id="KW-1185">Reference proteome</keyword>
<comment type="caution">
    <text evidence="3">The sequence shown here is derived from an EMBL/GenBank/DDBJ whole genome shotgun (WGS) entry which is preliminary data.</text>
</comment>
<feature type="region of interest" description="Disordered" evidence="1">
    <location>
        <begin position="72"/>
        <end position="101"/>
    </location>
</feature>
<feature type="compositionally biased region" description="Pro residues" evidence="1">
    <location>
        <begin position="74"/>
        <end position="86"/>
    </location>
</feature>
<dbReference type="AlphaFoldDB" id="A0AAV9H6Z0"/>
<name>A0AAV9H6Z0_9PEZI</name>
<evidence type="ECO:0008006" key="5">
    <source>
        <dbReference type="Google" id="ProtNLM"/>
    </source>
</evidence>
<organism evidence="3 4">
    <name type="scientific">Cladorrhinum samala</name>
    <dbReference type="NCBI Taxonomy" id="585594"/>
    <lineage>
        <taxon>Eukaryota</taxon>
        <taxon>Fungi</taxon>
        <taxon>Dikarya</taxon>
        <taxon>Ascomycota</taxon>
        <taxon>Pezizomycotina</taxon>
        <taxon>Sordariomycetes</taxon>
        <taxon>Sordariomycetidae</taxon>
        <taxon>Sordariales</taxon>
        <taxon>Podosporaceae</taxon>
        <taxon>Cladorrhinum</taxon>
    </lineage>
</organism>
<evidence type="ECO:0000313" key="4">
    <source>
        <dbReference type="Proteomes" id="UP001321749"/>
    </source>
</evidence>
<dbReference type="EMBL" id="MU865202">
    <property type="protein sequence ID" value="KAK4456521.1"/>
    <property type="molecule type" value="Genomic_DNA"/>
</dbReference>
<reference evidence="3" key="2">
    <citation type="submission" date="2023-06" db="EMBL/GenBank/DDBJ databases">
        <authorList>
            <consortium name="Lawrence Berkeley National Laboratory"/>
            <person name="Mondo S.J."/>
            <person name="Hensen N."/>
            <person name="Bonometti L."/>
            <person name="Westerberg I."/>
            <person name="Brannstrom I.O."/>
            <person name="Guillou S."/>
            <person name="Cros-Aarteil S."/>
            <person name="Calhoun S."/>
            <person name="Haridas S."/>
            <person name="Kuo A."/>
            <person name="Pangilinan J."/>
            <person name="Riley R."/>
            <person name="Labutti K."/>
            <person name="Andreopoulos B."/>
            <person name="Lipzen A."/>
            <person name="Chen C."/>
            <person name="Yanf M."/>
            <person name="Daum C."/>
            <person name="Ng V."/>
            <person name="Clum A."/>
            <person name="Steindorff A."/>
            <person name="Ohm R."/>
            <person name="Martin F."/>
            <person name="Silar P."/>
            <person name="Natvig D."/>
            <person name="Lalanne C."/>
            <person name="Gautier V."/>
            <person name="Ament-Velasquez S.L."/>
            <person name="Kruys A."/>
            <person name="Hutchinson M.I."/>
            <person name="Powell A.J."/>
            <person name="Barry K."/>
            <person name="Miller A.N."/>
            <person name="Grigoriev I.V."/>
            <person name="Debuchy R."/>
            <person name="Gladieux P."/>
            <person name="Thoren M.H."/>
            <person name="Johannesson H."/>
        </authorList>
    </citation>
    <scope>NUCLEOTIDE SEQUENCE</scope>
    <source>
        <strain evidence="3">PSN324</strain>
    </source>
</reference>
<proteinExistence type="predicted"/>
<gene>
    <name evidence="3" type="ORF">QBC42DRAFT_281096</name>
</gene>